<dbReference type="EMBL" id="JAAXPF010000013">
    <property type="protein sequence ID" value="NKY69622.1"/>
    <property type="molecule type" value="Genomic_DNA"/>
</dbReference>
<dbReference type="Gene3D" id="1.10.260.40">
    <property type="entry name" value="lambda repressor-like DNA-binding domains"/>
    <property type="match status" value="2"/>
</dbReference>
<dbReference type="GO" id="GO:0003700">
    <property type="term" value="F:DNA-binding transcription factor activity"/>
    <property type="evidence" value="ECO:0007669"/>
    <property type="project" value="TreeGrafter"/>
</dbReference>
<proteinExistence type="predicted"/>
<dbReference type="Proteomes" id="UP001549139">
    <property type="component" value="Unassembled WGS sequence"/>
</dbReference>
<dbReference type="Pfam" id="PF13560">
    <property type="entry name" value="HTH_31"/>
    <property type="match status" value="1"/>
</dbReference>
<dbReference type="InterPro" id="IPR001387">
    <property type="entry name" value="Cro/C1-type_HTH"/>
</dbReference>
<reference evidence="4 5" key="1">
    <citation type="submission" date="2020-04" db="EMBL/GenBank/DDBJ databases">
        <title>MicrobeNet Type strains.</title>
        <authorList>
            <person name="Nicholson A.C."/>
        </authorList>
    </citation>
    <scope>NUCLEOTIDE SEQUENCE [LARGE SCALE GENOMIC DNA]</scope>
    <source>
        <strain evidence="4 5">ATCC 700355</strain>
    </source>
</reference>
<feature type="domain" description="HTH cro/C1-type" evidence="2">
    <location>
        <begin position="78"/>
        <end position="133"/>
    </location>
</feature>
<evidence type="ECO:0000256" key="1">
    <source>
        <dbReference type="ARBA" id="ARBA00023125"/>
    </source>
</evidence>
<reference evidence="3 6" key="2">
    <citation type="submission" date="2024-06" db="EMBL/GenBank/DDBJ databases">
        <title>Sequencing the genomes of 1000 actinobacteria strains.</title>
        <authorList>
            <person name="Klenk H.-P."/>
        </authorList>
    </citation>
    <scope>NUCLEOTIDE SEQUENCE [LARGE SCALE GENOMIC DNA]</scope>
    <source>
        <strain evidence="3 6">DSM 44265</strain>
    </source>
</reference>
<dbReference type="AlphaFoldDB" id="A0A7X6LTN4"/>
<dbReference type="Pfam" id="PF01381">
    <property type="entry name" value="HTH_3"/>
    <property type="match status" value="1"/>
</dbReference>
<accession>A0A7X6LTN4</accession>
<protein>
    <submittedName>
        <fullName evidence="4">Helix-turn-helix domain-containing protein</fullName>
    </submittedName>
    <submittedName>
        <fullName evidence="3">Transcriptional regulator with XRE-family HTH domain</fullName>
    </submittedName>
</protein>
<dbReference type="InterPro" id="IPR050807">
    <property type="entry name" value="TransReg_Diox_bact_type"/>
</dbReference>
<evidence type="ECO:0000313" key="6">
    <source>
        <dbReference type="Proteomes" id="UP001549139"/>
    </source>
</evidence>
<dbReference type="InterPro" id="IPR010982">
    <property type="entry name" value="Lambda_DNA-bd_dom_sf"/>
</dbReference>
<evidence type="ECO:0000313" key="3">
    <source>
        <dbReference type="EMBL" id="MET3945291.1"/>
    </source>
</evidence>
<evidence type="ECO:0000313" key="5">
    <source>
        <dbReference type="Proteomes" id="UP000554284"/>
    </source>
</evidence>
<dbReference type="PROSITE" id="PS50943">
    <property type="entry name" value="HTH_CROC1"/>
    <property type="match status" value="2"/>
</dbReference>
<evidence type="ECO:0000313" key="4">
    <source>
        <dbReference type="EMBL" id="NKY69622.1"/>
    </source>
</evidence>
<dbReference type="CDD" id="cd00093">
    <property type="entry name" value="HTH_XRE"/>
    <property type="match status" value="2"/>
</dbReference>
<dbReference type="PANTHER" id="PTHR46797:SF1">
    <property type="entry name" value="METHYLPHOSPHONATE SYNTHASE"/>
    <property type="match status" value="1"/>
</dbReference>
<name>A0A7X6LTN4_9CORY</name>
<dbReference type="GO" id="GO:0005829">
    <property type="term" value="C:cytosol"/>
    <property type="evidence" value="ECO:0007669"/>
    <property type="project" value="TreeGrafter"/>
</dbReference>
<dbReference type="SUPFAM" id="SSF47413">
    <property type="entry name" value="lambda repressor-like DNA-binding domains"/>
    <property type="match status" value="2"/>
</dbReference>
<dbReference type="EMBL" id="JBEPNZ010000002">
    <property type="protein sequence ID" value="MET3945291.1"/>
    <property type="molecule type" value="Genomic_DNA"/>
</dbReference>
<dbReference type="PANTHER" id="PTHR46797">
    <property type="entry name" value="HTH-TYPE TRANSCRIPTIONAL REGULATOR"/>
    <property type="match status" value="1"/>
</dbReference>
<dbReference type="Proteomes" id="UP000554284">
    <property type="component" value="Unassembled WGS sequence"/>
</dbReference>
<organism evidence="4 5">
    <name type="scientific">Corynebacterium mucifaciens</name>
    <dbReference type="NCBI Taxonomy" id="57171"/>
    <lineage>
        <taxon>Bacteria</taxon>
        <taxon>Bacillati</taxon>
        <taxon>Actinomycetota</taxon>
        <taxon>Actinomycetes</taxon>
        <taxon>Mycobacteriales</taxon>
        <taxon>Corynebacteriaceae</taxon>
        <taxon>Corynebacterium</taxon>
    </lineage>
</organism>
<sequence>MARTSVEHFDPERFRQLREEAGLTITELASRSRISRGTISQWEHRIATPSVEMLSIVMAVLDEPVASVINVLPTALDLKTQRVLAGCTRAEVAEALGLSASGWGDIERGTTALSIDRVPVLAELFGVDNMTIMQAAQLTINNRLNRS</sequence>
<dbReference type="SMART" id="SM00530">
    <property type="entry name" value="HTH_XRE"/>
    <property type="match status" value="2"/>
</dbReference>
<evidence type="ECO:0000259" key="2">
    <source>
        <dbReference type="PROSITE" id="PS50943"/>
    </source>
</evidence>
<gene>
    <name evidence="4" type="ORF">HF989_09665</name>
    <name evidence="3" type="ORF">JOF50_002154</name>
</gene>
<keyword evidence="1" id="KW-0238">DNA-binding</keyword>
<feature type="domain" description="HTH cro/C1-type" evidence="2">
    <location>
        <begin position="14"/>
        <end position="68"/>
    </location>
</feature>
<comment type="caution">
    <text evidence="4">The sequence shown here is derived from an EMBL/GenBank/DDBJ whole genome shotgun (WGS) entry which is preliminary data.</text>
</comment>
<dbReference type="GO" id="GO:0003677">
    <property type="term" value="F:DNA binding"/>
    <property type="evidence" value="ECO:0007669"/>
    <property type="project" value="UniProtKB-KW"/>
</dbReference>
<keyword evidence="6" id="KW-1185">Reference proteome</keyword>
<dbReference type="RefSeq" id="WP_168686053.1">
    <property type="nucleotide sequence ID" value="NZ_JAAXPF010000013.1"/>
</dbReference>